<evidence type="ECO:0000313" key="3">
    <source>
        <dbReference type="Proteomes" id="UP000325081"/>
    </source>
</evidence>
<feature type="signal peptide" evidence="1">
    <location>
        <begin position="1"/>
        <end position="28"/>
    </location>
</feature>
<keyword evidence="2" id="KW-0378">Hydrolase</keyword>
<organism evidence="2 3">
    <name type="scientific">Striga asiatica</name>
    <name type="common">Asiatic witchweed</name>
    <name type="synonym">Buchnera asiatica</name>
    <dbReference type="NCBI Taxonomy" id="4170"/>
    <lineage>
        <taxon>Eukaryota</taxon>
        <taxon>Viridiplantae</taxon>
        <taxon>Streptophyta</taxon>
        <taxon>Embryophyta</taxon>
        <taxon>Tracheophyta</taxon>
        <taxon>Spermatophyta</taxon>
        <taxon>Magnoliopsida</taxon>
        <taxon>eudicotyledons</taxon>
        <taxon>Gunneridae</taxon>
        <taxon>Pentapetalae</taxon>
        <taxon>asterids</taxon>
        <taxon>lamiids</taxon>
        <taxon>Lamiales</taxon>
        <taxon>Orobanchaceae</taxon>
        <taxon>Buchnereae</taxon>
        <taxon>Striga</taxon>
    </lineage>
</organism>
<dbReference type="GO" id="GO:0016787">
    <property type="term" value="F:hydrolase activity"/>
    <property type="evidence" value="ECO:0007669"/>
    <property type="project" value="UniProtKB-KW"/>
</dbReference>
<name>A0A5A7PN10_STRAF</name>
<dbReference type="AlphaFoldDB" id="A0A5A7PN10"/>
<protein>
    <submittedName>
        <fullName evidence="2">P-loop containing nucleoside triphosphatehydrolases superfamily protein</fullName>
    </submittedName>
</protein>
<comment type="caution">
    <text evidence="2">The sequence shown here is derived from an EMBL/GenBank/DDBJ whole genome shotgun (WGS) entry which is preliminary data.</text>
</comment>
<keyword evidence="3" id="KW-1185">Reference proteome</keyword>
<sequence length="101" mass="10771">MIHAIPPQIRYLGLLIGALLIFPSSGTGRASSAAIFSTVLEVLEGSSDGVLFSIISILKESALSLLEDLDSGARSCLRRWSSRSRAIGALRALSPTDCRLR</sequence>
<keyword evidence="1" id="KW-0732">Signal</keyword>
<dbReference type="Proteomes" id="UP000325081">
    <property type="component" value="Unassembled WGS sequence"/>
</dbReference>
<evidence type="ECO:0000256" key="1">
    <source>
        <dbReference type="SAM" id="SignalP"/>
    </source>
</evidence>
<reference evidence="3" key="1">
    <citation type="journal article" date="2019" name="Curr. Biol.">
        <title>Genome Sequence of Striga asiatica Provides Insight into the Evolution of Plant Parasitism.</title>
        <authorList>
            <person name="Yoshida S."/>
            <person name="Kim S."/>
            <person name="Wafula E.K."/>
            <person name="Tanskanen J."/>
            <person name="Kim Y.M."/>
            <person name="Honaas L."/>
            <person name="Yang Z."/>
            <person name="Spallek T."/>
            <person name="Conn C.E."/>
            <person name="Ichihashi Y."/>
            <person name="Cheong K."/>
            <person name="Cui S."/>
            <person name="Der J.P."/>
            <person name="Gundlach H."/>
            <person name="Jiao Y."/>
            <person name="Hori C."/>
            <person name="Ishida J.K."/>
            <person name="Kasahara H."/>
            <person name="Kiba T."/>
            <person name="Kim M.S."/>
            <person name="Koo N."/>
            <person name="Laohavisit A."/>
            <person name="Lee Y.H."/>
            <person name="Lumba S."/>
            <person name="McCourt P."/>
            <person name="Mortimer J.C."/>
            <person name="Mutuku J.M."/>
            <person name="Nomura T."/>
            <person name="Sasaki-Sekimoto Y."/>
            <person name="Seto Y."/>
            <person name="Wang Y."/>
            <person name="Wakatake T."/>
            <person name="Sakakibara H."/>
            <person name="Demura T."/>
            <person name="Yamaguchi S."/>
            <person name="Yoneyama K."/>
            <person name="Manabe R.I."/>
            <person name="Nelson D.C."/>
            <person name="Schulman A.H."/>
            <person name="Timko M.P."/>
            <person name="dePamphilis C.W."/>
            <person name="Choi D."/>
            <person name="Shirasu K."/>
        </authorList>
    </citation>
    <scope>NUCLEOTIDE SEQUENCE [LARGE SCALE GENOMIC DNA]</scope>
    <source>
        <strain evidence="3">cv. UVA1</strain>
    </source>
</reference>
<dbReference type="EMBL" id="BKCP01004849">
    <property type="protein sequence ID" value="GER34011.1"/>
    <property type="molecule type" value="Genomic_DNA"/>
</dbReference>
<feature type="chain" id="PRO_5023025493" evidence="1">
    <location>
        <begin position="29"/>
        <end position="101"/>
    </location>
</feature>
<gene>
    <name evidence="2" type="ORF">STAS_10198</name>
</gene>
<proteinExistence type="predicted"/>
<accession>A0A5A7PN10</accession>
<evidence type="ECO:0000313" key="2">
    <source>
        <dbReference type="EMBL" id="GER34011.1"/>
    </source>
</evidence>